<reference evidence="4" key="1">
    <citation type="journal article" date="2019" name="Int. J. Syst. Evol. Microbiol.">
        <title>The Global Catalogue of Microorganisms (GCM) 10K type strain sequencing project: providing services to taxonomists for standard genome sequencing and annotation.</title>
        <authorList>
            <consortium name="The Broad Institute Genomics Platform"/>
            <consortium name="The Broad Institute Genome Sequencing Center for Infectious Disease"/>
            <person name="Wu L."/>
            <person name="Ma J."/>
        </authorList>
    </citation>
    <scope>NUCLEOTIDE SEQUENCE [LARGE SCALE GENOMIC DNA]</scope>
    <source>
        <strain evidence="4">CCUG 57263</strain>
    </source>
</reference>
<organism evidence="3 4">
    <name type="scientific">Paenibacillus residui</name>
    <dbReference type="NCBI Taxonomy" id="629724"/>
    <lineage>
        <taxon>Bacteria</taxon>
        <taxon>Bacillati</taxon>
        <taxon>Bacillota</taxon>
        <taxon>Bacilli</taxon>
        <taxon>Bacillales</taxon>
        <taxon>Paenibacillaceae</taxon>
        <taxon>Paenibacillus</taxon>
    </lineage>
</organism>
<dbReference type="PANTHER" id="PTHR47618:SF1">
    <property type="entry name" value="BIFUNCTIONAL OLIGORIBONUCLEASE AND PAP PHOSPHATASE NRNA"/>
    <property type="match status" value="1"/>
</dbReference>
<dbReference type="InterPro" id="IPR003156">
    <property type="entry name" value="DHHA1_dom"/>
</dbReference>
<evidence type="ECO:0000313" key="3">
    <source>
        <dbReference type="EMBL" id="MFD0869144.1"/>
    </source>
</evidence>
<proteinExistence type="predicted"/>
<dbReference type="Gene3D" id="3.90.1640.10">
    <property type="entry name" value="inorganic pyrophosphatase (n-terminal core)"/>
    <property type="match status" value="1"/>
</dbReference>
<dbReference type="EMBL" id="JBHTIU010000027">
    <property type="protein sequence ID" value="MFD0869144.1"/>
    <property type="molecule type" value="Genomic_DNA"/>
</dbReference>
<gene>
    <name evidence="3" type="ORF">ACFQ03_08270</name>
</gene>
<dbReference type="Pfam" id="PF02272">
    <property type="entry name" value="DHHA1"/>
    <property type="match status" value="1"/>
</dbReference>
<dbReference type="SUPFAM" id="SSF64182">
    <property type="entry name" value="DHH phosphoesterases"/>
    <property type="match status" value="1"/>
</dbReference>
<dbReference type="InterPro" id="IPR038763">
    <property type="entry name" value="DHH_sf"/>
</dbReference>
<dbReference type="InterPro" id="IPR001667">
    <property type="entry name" value="DDH_dom"/>
</dbReference>
<accession>A0ABW3D9A6</accession>
<feature type="domain" description="DDH" evidence="1">
    <location>
        <begin position="25"/>
        <end position="166"/>
    </location>
</feature>
<dbReference type="RefSeq" id="WP_379287357.1">
    <property type="nucleotide sequence ID" value="NZ_JBHTIU010000027.1"/>
</dbReference>
<evidence type="ECO:0000313" key="4">
    <source>
        <dbReference type="Proteomes" id="UP001597120"/>
    </source>
</evidence>
<dbReference type="Proteomes" id="UP001597120">
    <property type="component" value="Unassembled WGS sequence"/>
</dbReference>
<sequence>MTGKGNDFEKQVMAAVEFIRRHDRFLVVSHLNPDGDAIGSTLAVGLMLEYLNKTYKMVNEDPLPSKFNLLRGSDRVLFASELSEDEPYDAVISLDCADFRRMGELHKRVKPETPLLNIDHHATNEGFGTCVWIEAEAAATAEMLYALVNGLGIPWTEDLAKCIYTGLLTDTGGFRYANTGPQVLRIASEMLDYGVRASELANVLLEQMTYPQLVLLQKSLARLSFAYERRVAWVSVTARDMAEAQAANEDIEGLVNYPRNIEGVEVGLLFKETGEDTFKVSLRSNGKVDVARIAKSFGGGGHTLAAGCTLTGTLDQVTSQLVKEVGLALE</sequence>
<keyword evidence="4" id="KW-1185">Reference proteome</keyword>
<evidence type="ECO:0000259" key="1">
    <source>
        <dbReference type="Pfam" id="PF01368"/>
    </source>
</evidence>
<dbReference type="InterPro" id="IPR051319">
    <property type="entry name" value="Oligoribo/pAp-PDE_c-di-AMP_PDE"/>
</dbReference>
<name>A0ABW3D9A6_9BACL</name>
<dbReference type="Gene3D" id="3.10.310.30">
    <property type="match status" value="1"/>
</dbReference>
<comment type="caution">
    <text evidence="3">The sequence shown here is derived from an EMBL/GenBank/DDBJ whole genome shotgun (WGS) entry which is preliminary data.</text>
</comment>
<keyword evidence="3" id="KW-0378">Hydrolase</keyword>
<dbReference type="GO" id="GO:0008441">
    <property type="term" value="F:3'(2'),5'-bisphosphate nucleotidase activity"/>
    <property type="evidence" value="ECO:0007669"/>
    <property type="project" value="UniProtKB-EC"/>
</dbReference>
<feature type="domain" description="DHHA1" evidence="2">
    <location>
        <begin position="243"/>
        <end position="315"/>
    </location>
</feature>
<dbReference type="Pfam" id="PF01368">
    <property type="entry name" value="DHH"/>
    <property type="match status" value="1"/>
</dbReference>
<dbReference type="PANTHER" id="PTHR47618">
    <property type="entry name" value="BIFUNCTIONAL OLIGORIBONUCLEASE AND PAP PHOSPHATASE NRNA"/>
    <property type="match status" value="1"/>
</dbReference>
<evidence type="ECO:0000259" key="2">
    <source>
        <dbReference type="Pfam" id="PF02272"/>
    </source>
</evidence>
<protein>
    <submittedName>
        <fullName evidence="3">Bifunctional oligoribonuclease/PAP phosphatase NrnA</fullName>
        <ecNumber evidence="3">3.1.3.7</ecNumber>
    </submittedName>
</protein>
<dbReference type="EC" id="3.1.3.7" evidence="3"/>